<name>A0A8S5Q6W2_9CAUD</name>
<accession>A0A8S5Q6W2</accession>
<evidence type="ECO:0008006" key="2">
    <source>
        <dbReference type="Google" id="ProtNLM"/>
    </source>
</evidence>
<dbReference type="InterPro" id="IPR006523">
    <property type="entry name" value="RinA"/>
</dbReference>
<dbReference type="EMBL" id="BK015590">
    <property type="protein sequence ID" value="DAE14690.1"/>
    <property type="molecule type" value="Genomic_DNA"/>
</dbReference>
<organism evidence="1">
    <name type="scientific">Myoviridae sp. ctAca11</name>
    <dbReference type="NCBI Taxonomy" id="2825043"/>
    <lineage>
        <taxon>Viruses</taxon>
        <taxon>Duplodnaviria</taxon>
        <taxon>Heunggongvirae</taxon>
        <taxon>Uroviricota</taxon>
        <taxon>Caudoviricetes</taxon>
    </lineage>
</organism>
<proteinExistence type="predicted"/>
<reference evidence="1" key="1">
    <citation type="journal article" date="2021" name="Proc. Natl. Acad. Sci. U.S.A.">
        <title>A Catalog of Tens of Thousands of Viruses from Human Metagenomes Reveals Hidden Associations with Chronic Diseases.</title>
        <authorList>
            <person name="Tisza M.J."/>
            <person name="Buck C.B."/>
        </authorList>
    </citation>
    <scope>NUCLEOTIDE SEQUENCE</scope>
    <source>
        <strain evidence="1">CtAca11</strain>
    </source>
</reference>
<sequence length="160" mass="18679">MTRLVGKGMEAWDPQVYDLGEGALRSVRWHIANYHNIRKAVYETRLEMKRRSGAPERRSQGFVSDPTQTEALKNLTPLRMVTISGGEVQEPEAWIAAIDKVMNMLDHHDRRIIEVSFWEHHTWQASVDALHMDKMTYYRRRDKLMTLFAIECAARGLIRI</sequence>
<evidence type="ECO:0000313" key="1">
    <source>
        <dbReference type="EMBL" id="DAE14690.1"/>
    </source>
</evidence>
<protein>
    <recommendedName>
        <fullName evidence="2">Transcriptional regulator</fullName>
    </recommendedName>
</protein>
<dbReference type="NCBIfam" id="TIGR01636">
    <property type="entry name" value="phage_rinA"/>
    <property type="match status" value="1"/>
</dbReference>